<feature type="transmembrane region" description="Helical" evidence="1">
    <location>
        <begin position="29"/>
        <end position="54"/>
    </location>
</feature>
<dbReference type="InterPro" id="IPR037185">
    <property type="entry name" value="EmrE-like"/>
</dbReference>
<keyword evidence="1" id="KW-0472">Membrane</keyword>
<dbReference type="SUPFAM" id="SSF103481">
    <property type="entry name" value="Multidrug resistance efflux transporter EmrE"/>
    <property type="match status" value="1"/>
</dbReference>
<feature type="transmembrane region" description="Helical" evidence="1">
    <location>
        <begin position="188"/>
        <end position="208"/>
    </location>
</feature>
<proteinExistence type="predicted"/>
<dbReference type="AlphaFoldDB" id="A0A4R2GM13"/>
<dbReference type="PANTHER" id="PTHR22911:SF137">
    <property type="entry name" value="SOLUTE CARRIER FAMILY 35 MEMBER G2-RELATED"/>
    <property type="match status" value="1"/>
</dbReference>
<dbReference type="OrthoDB" id="1003630at2"/>
<dbReference type="Proteomes" id="UP000295221">
    <property type="component" value="Unassembled WGS sequence"/>
</dbReference>
<feature type="transmembrane region" description="Helical" evidence="1">
    <location>
        <begin position="127"/>
        <end position="147"/>
    </location>
</feature>
<dbReference type="GO" id="GO:0016020">
    <property type="term" value="C:membrane"/>
    <property type="evidence" value="ECO:0007669"/>
    <property type="project" value="InterPro"/>
</dbReference>
<sequence>MVWLFLTLSSAVFLGIYEVIKKHALKDNAVWLVLLYSTFSSSVVFLPLIILSGAGIIEAGSHLYVPVISFHEHLLILSKTIIVLTSWIFSYFSLKHLPITIASPIRATAPVWTLMGALIIYSERLSIVQWIGLTITLFFFFMFSTAGRKEGISFRHNKWVWFAVLGTLFASASALFDKFLIQTVDRMAVQAFFSVYQIVLLLPVVFVIRKTMANPLPLIWRWSIPLIGLFLVIADYLYFYALDFPEALISVVSTLRRGSVVVAFFFGAMLFHEVNIGRKGILLAGILIGIIILMMG</sequence>
<evidence type="ECO:0000313" key="4">
    <source>
        <dbReference type="Proteomes" id="UP000295221"/>
    </source>
</evidence>
<dbReference type="InterPro" id="IPR000620">
    <property type="entry name" value="EamA_dom"/>
</dbReference>
<evidence type="ECO:0000259" key="2">
    <source>
        <dbReference type="Pfam" id="PF00892"/>
    </source>
</evidence>
<dbReference type="Pfam" id="PF00892">
    <property type="entry name" value="EamA"/>
    <property type="match status" value="1"/>
</dbReference>
<dbReference type="EMBL" id="SLWK01000003">
    <property type="protein sequence ID" value="TCO09358.1"/>
    <property type="molecule type" value="Genomic_DNA"/>
</dbReference>
<gene>
    <name evidence="3" type="ORF">EV194_103271</name>
</gene>
<dbReference type="RefSeq" id="WP_132433256.1">
    <property type="nucleotide sequence ID" value="NZ_SLWK01000003.1"/>
</dbReference>
<evidence type="ECO:0000256" key="1">
    <source>
        <dbReference type="SAM" id="Phobius"/>
    </source>
</evidence>
<evidence type="ECO:0000313" key="3">
    <source>
        <dbReference type="EMBL" id="TCO09358.1"/>
    </source>
</evidence>
<accession>A0A4R2GM13</accession>
<feature type="transmembrane region" description="Helical" evidence="1">
    <location>
        <begin position="101"/>
        <end position="121"/>
    </location>
</feature>
<feature type="transmembrane region" description="Helical" evidence="1">
    <location>
        <begin position="280"/>
        <end position="295"/>
    </location>
</feature>
<keyword evidence="1" id="KW-0812">Transmembrane</keyword>
<comment type="caution">
    <text evidence="3">The sequence shown here is derived from an EMBL/GenBank/DDBJ whole genome shotgun (WGS) entry which is preliminary data.</text>
</comment>
<reference evidence="3 4" key="1">
    <citation type="submission" date="2019-03" db="EMBL/GenBank/DDBJ databases">
        <title>Genomic Encyclopedia of Type Strains, Phase IV (KMG-IV): sequencing the most valuable type-strain genomes for metagenomic binning, comparative biology and taxonomic classification.</title>
        <authorList>
            <person name="Goeker M."/>
        </authorList>
    </citation>
    <scope>NUCLEOTIDE SEQUENCE [LARGE SCALE GENOMIC DNA]</scope>
    <source>
        <strain evidence="3 4">DSM 24179</strain>
    </source>
</reference>
<feature type="transmembrane region" description="Helical" evidence="1">
    <location>
        <begin position="74"/>
        <end position="94"/>
    </location>
</feature>
<feature type="transmembrane region" description="Helical" evidence="1">
    <location>
        <begin position="247"/>
        <end position="268"/>
    </location>
</feature>
<feature type="domain" description="EamA" evidence="2">
    <location>
        <begin position="2"/>
        <end position="144"/>
    </location>
</feature>
<feature type="transmembrane region" description="Helical" evidence="1">
    <location>
        <begin position="159"/>
        <end position="176"/>
    </location>
</feature>
<protein>
    <submittedName>
        <fullName evidence="3">Transporter family protein</fullName>
    </submittedName>
</protein>
<name>A0A4R2GM13_9BACT</name>
<organism evidence="3 4">
    <name type="scientific">Natronoflexus pectinivorans</name>
    <dbReference type="NCBI Taxonomy" id="682526"/>
    <lineage>
        <taxon>Bacteria</taxon>
        <taxon>Pseudomonadati</taxon>
        <taxon>Bacteroidota</taxon>
        <taxon>Bacteroidia</taxon>
        <taxon>Marinilabiliales</taxon>
        <taxon>Marinilabiliaceae</taxon>
        <taxon>Natronoflexus</taxon>
    </lineage>
</organism>
<keyword evidence="4" id="KW-1185">Reference proteome</keyword>
<keyword evidence="1" id="KW-1133">Transmembrane helix</keyword>
<dbReference type="PANTHER" id="PTHR22911">
    <property type="entry name" value="ACYL-MALONYL CONDENSING ENZYME-RELATED"/>
    <property type="match status" value="1"/>
</dbReference>
<feature type="transmembrane region" description="Helical" evidence="1">
    <location>
        <begin position="220"/>
        <end position="241"/>
    </location>
</feature>